<feature type="transmembrane region" description="Helical" evidence="1">
    <location>
        <begin position="139"/>
        <end position="156"/>
    </location>
</feature>
<dbReference type="STRING" id="1620.IV67_GL001483"/>
<feature type="transmembrane region" description="Helical" evidence="1">
    <location>
        <begin position="114"/>
        <end position="133"/>
    </location>
</feature>
<feature type="transmembrane region" description="Helical" evidence="1">
    <location>
        <begin position="323"/>
        <end position="343"/>
    </location>
</feature>
<evidence type="ECO:0000313" key="2">
    <source>
        <dbReference type="EMBL" id="KRN77639.1"/>
    </source>
</evidence>
<dbReference type="EMBL" id="JQCD01000017">
    <property type="protein sequence ID" value="KRN77639.1"/>
    <property type="molecule type" value="Genomic_DNA"/>
</dbReference>
<keyword evidence="1" id="KW-0472">Membrane</keyword>
<dbReference type="PANTHER" id="PTHR38454">
    <property type="entry name" value="INTEGRAL MEMBRANE PROTEIN-RELATED"/>
    <property type="match status" value="1"/>
</dbReference>
<dbReference type="RefSeq" id="WP_057786466.1">
    <property type="nucleotide sequence ID" value="NZ_JQCD01000017.1"/>
</dbReference>
<feature type="transmembrane region" description="Helical" evidence="1">
    <location>
        <begin position="431"/>
        <end position="448"/>
    </location>
</feature>
<organism evidence="2 3">
    <name type="scientific">Weissella minor</name>
    <dbReference type="NCBI Taxonomy" id="1620"/>
    <lineage>
        <taxon>Bacteria</taxon>
        <taxon>Bacillati</taxon>
        <taxon>Bacillota</taxon>
        <taxon>Bacilli</taxon>
        <taxon>Lactobacillales</taxon>
        <taxon>Lactobacillaceae</taxon>
        <taxon>Weissella</taxon>
    </lineage>
</organism>
<gene>
    <name evidence="2" type="ORF">IV67_GL001483</name>
</gene>
<sequence length="954" mass="107100">MINNEKWWPKHLLLYSVAFTIIALILFLPYFITGTSFVLQADGISQHIPALVEWQKDLQHLLSTHNWPEQWNFKLGLGADYYQTFAHYTLGDIFSYGVAFIGAQHVVTYYNVMIIVRLFCAGLAFLVAVRHFLDSERPLINVLASMGYLFTGYTAFSMYSHPFFINPLIIFPLLIVALDNVIASAKPKYVPFTVMVAWTLWNNYYFAFLLALGALIFFSIKTSLNHQWLSIRYWVKLLVPTMIGLLLPMILLLPSLLGMFSSARSNPEFANGLFLYPLNYYLALPGTLMSNIATPNFWLTGGFSIIGLIGVIYVVRRFKHYPVLTWIFIISGIMLLSPIFAAIMNGGSSPSNRWILMLALPVSLASIILLNNLNTLQKKDFYWMTGSLVVASVSLLYSNNFDFNSNYAGMLLIAVAIVATLNWYTQHTGKLYLLSFLAIFNIFVIMVQNTQVQLNPNKSELLSNTNIKKLIDQQTSYLNETDDQKIAKATGAATDPVQSNLYRSYIDTQLGSSEAIDPAPATNLALSSAAHNAESYWSYQNGAVSGLFQQLELPNISNNNVTSNFDQRNVLSNTLGIKYWYPNAESQQPDNYKRLPGAPSVNQQPITKSDYVYPLAYVNDQVLSEKAFKSLDPTMREAALADRVVADTTIGTQQDSKFAQTVMTVPLQRDLSKPVQTKTHITFSPELEDDQTGIYLPENAALDGTELHLEIENITYKPASFQENADFATANYLNTVQQKAANPQKKPDYHTNAAAYKFNWQRKHLNTLGKSVSGYSLTAKYNGYENTFTQTGRKNLSFYNPKDTITMNLGPATDIEDMNFIGLNFSQPGTYSFDVSVKAIPTDKRFKQVARKAQANAVPLTYKDDQLQGEVTTDRPTILTTSIPYSDGWTSKNQKIIQVNNGFIGLELNSGKQEIDLRYQTPGLKLGYWLSLTGLILIVLVGTTSFVIKKRAKK</sequence>
<dbReference type="InterPro" id="IPR018580">
    <property type="entry name" value="Uncharacterised_YfhO"/>
</dbReference>
<feature type="transmembrane region" description="Helical" evidence="1">
    <location>
        <begin position="381"/>
        <end position="399"/>
    </location>
</feature>
<feature type="transmembrane region" description="Helical" evidence="1">
    <location>
        <begin position="405"/>
        <end position="424"/>
    </location>
</feature>
<dbReference type="AlphaFoldDB" id="A0A0R2JSV6"/>
<dbReference type="Pfam" id="PF09586">
    <property type="entry name" value="YfhO"/>
    <property type="match status" value="1"/>
</dbReference>
<feature type="transmembrane region" description="Helical" evidence="1">
    <location>
        <begin position="355"/>
        <end position="374"/>
    </location>
</feature>
<feature type="transmembrane region" description="Helical" evidence="1">
    <location>
        <begin position="297"/>
        <end position="316"/>
    </location>
</feature>
<dbReference type="GO" id="GO:0016740">
    <property type="term" value="F:transferase activity"/>
    <property type="evidence" value="ECO:0007669"/>
    <property type="project" value="UniProtKB-KW"/>
</dbReference>
<name>A0A0R2JSV6_9LACO</name>
<feature type="transmembrane region" description="Helical" evidence="1">
    <location>
        <begin position="85"/>
        <end position="107"/>
    </location>
</feature>
<keyword evidence="3" id="KW-1185">Reference proteome</keyword>
<feature type="transmembrane region" description="Helical" evidence="1">
    <location>
        <begin position="163"/>
        <end position="183"/>
    </location>
</feature>
<keyword evidence="1" id="KW-1133">Transmembrane helix</keyword>
<evidence type="ECO:0000256" key="1">
    <source>
        <dbReference type="SAM" id="Phobius"/>
    </source>
</evidence>
<keyword evidence="1" id="KW-0812">Transmembrane</keyword>
<evidence type="ECO:0000313" key="3">
    <source>
        <dbReference type="Proteomes" id="UP000051673"/>
    </source>
</evidence>
<dbReference type="PANTHER" id="PTHR38454:SF1">
    <property type="entry name" value="INTEGRAL MEMBRANE PROTEIN"/>
    <property type="match status" value="1"/>
</dbReference>
<feature type="transmembrane region" description="Helical" evidence="1">
    <location>
        <begin position="12"/>
        <end position="32"/>
    </location>
</feature>
<accession>A0A0R2JSV6</accession>
<feature type="transmembrane region" description="Helical" evidence="1">
    <location>
        <begin position="926"/>
        <end position="948"/>
    </location>
</feature>
<feature type="transmembrane region" description="Helical" evidence="1">
    <location>
        <begin position="203"/>
        <end position="221"/>
    </location>
</feature>
<comment type="caution">
    <text evidence="2">The sequence shown here is derived from an EMBL/GenBank/DDBJ whole genome shotgun (WGS) entry which is preliminary data.</text>
</comment>
<reference evidence="2 3" key="1">
    <citation type="journal article" date="2015" name="Genome Announc.">
        <title>Expanding the biotechnology potential of lactobacilli through comparative genomics of 213 strains and associated genera.</title>
        <authorList>
            <person name="Sun Z."/>
            <person name="Harris H.M."/>
            <person name="McCann A."/>
            <person name="Guo C."/>
            <person name="Argimon S."/>
            <person name="Zhang W."/>
            <person name="Yang X."/>
            <person name="Jeffery I.B."/>
            <person name="Cooney J.C."/>
            <person name="Kagawa T.F."/>
            <person name="Liu W."/>
            <person name="Song Y."/>
            <person name="Salvetti E."/>
            <person name="Wrobel A."/>
            <person name="Rasinkangas P."/>
            <person name="Parkhill J."/>
            <person name="Rea M.C."/>
            <person name="O'Sullivan O."/>
            <person name="Ritari J."/>
            <person name="Douillard F.P."/>
            <person name="Paul Ross R."/>
            <person name="Yang R."/>
            <person name="Briner A.E."/>
            <person name="Felis G.E."/>
            <person name="de Vos W.M."/>
            <person name="Barrangou R."/>
            <person name="Klaenhammer T.R."/>
            <person name="Caufield P.W."/>
            <person name="Cui Y."/>
            <person name="Zhang H."/>
            <person name="O'Toole P.W."/>
        </authorList>
    </citation>
    <scope>NUCLEOTIDE SEQUENCE [LARGE SCALE GENOMIC DNA]</scope>
    <source>
        <strain evidence="2 3">DSM 20014</strain>
    </source>
</reference>
<dbReference type="PATRIC" id="fig|1620.3.peg.1514"/>
<keyword evidence="2" id="KW-0808">Transferase</keyword>
<proteinExistence type="predicted"/>
<dbReference type="Proteomes" id="UP000051673">
    <property type="component" value="Unassembled WGS sequence"/>
</dbReference>
<dbReference type="OrthoDB" id="9815466at2"/>
<protein>
    <submittedName>
        <fullName evidence="2">Glycosyltransferase</fullName>
    </submittedName>
</protein>
<feature type="transmembrane region" description="Helical" evidence="1">
    <location>
        <begin position="233"/>
        <end position="257"/>
    </location>
</feature>